<evidence type="ECO:0000256" key="1">
    <source>
        <dbReference type="ARBA" id="ARBA00022980"/>
    </source>
</evidence>
<sequence>MQKEVRQASNGVAISGVFGIIIPIMLMIRLQRVGRKNDPSFRVVVTEKTKSPQSGGFLEIVGSYDPRKDRVQLKNERIQHWLSHGAKASGTVHNILVNAKIVNAPKMDVLPSIKKKEAETPAEAPKAEGATEEKAAPETPKEEPKPEEQPKATPQEETTQPTPEVTAGKEKEGE</sequence>
<proteinExistence type="inferred from homology"/>
<feature type="transmembrane region" description="Helical" evidence="5">
    <location>
        <begin position="12"/>
        <end position="30"/>
    </location>
</feature>
<evidence type="ECO:0000256" key="2">
    <source>
        <dbReference type="ARBA" id="ARBA00023274"/>
    </source>
</evidence>
<keyword evidence="5" id="KW-0812">Transmembrane</keyword>
<comment type="similarity">
    <text evidence="3">Belongs to the bacterial ribosomal protein bS16 family.</text>
</comment>
<reference evidence="7" key="1">
    <citation type="submission" date="2017-09" db="EMBL/GenBank/DDBJ databases">
        <title>Depth-based differentiation of microbial function through sediment-hosted aquifers and enrichment of novel symbionts in the deep terrestrial subsurface.</title>
        <authorList>
            <person name="Probst A.J."/>
            <person name="Ladd B."/>
            <person name="Jarett J.K."/>
            <person name="Geller-Mcgrath D.E."/>
            <person name="Sieber C.M.K."/>
            <person name="Emerson J.B."/>
            <person name="Anantharaman K."/>
            <person name="Thomas B.C."/>
            <person name="Malmstrom R."/>
            <person name="Stieglmeier M."/>
            <person name="Klingl A."/>
            <person name="Woyke T."/>
            <person name="Ryan C.M."/>
            <person name="Banfield J.F."/>
        </authorList>
    </citation>
    <scope>NUCLEOTIDE SEQUENCE [LARGE SCALE GENOMIC DNA]</scope>
</reference>
<dbReference type="PANTHER" id="PTHR12919:SF20">
    <property type="entry name" value="SMALL RIBOSOMAL SUBUNIT PROTEIN BS16M"/>
    <property type="match status" value="1"/>
</dbReference>
<dbReference type="PANTHER" id="PTHR12919">
    <property type="entry name" value="30S RIBOSOMAL PROTEIN S16"/>
    <property type="match status" value="1"/>
</dbReference>
<keyword evidence="1 3" id="KW-0689">Ribosomal protein</keyword>
<keyword evidence="5" id="KW-0472">Membrane</keyword>
<evidence type="ECO:0000256" key="4">
    <source>
        <dbReference type="SAM" id="MobiDB-lite"/>
    </source>
</evidence>
<keyword evidence="5" id="KW-1133">Transmembrane helix</keyword>
<gene>
    <name evidence="3 6" type="primary">rpsP</name>
    <name evidence="6" type="ORF">COU47_02750</name>
</gene>
<dbReference type="HAMAP" id="MF_00385">
    <property type="entry name" value="Ribosomal_bS16"/>
    <property type="match status" value="1"/>
</dbReference>
<dbReference type="Gene3D" id="3.30.1320.10">
    <property type="match status" value="1"/>
</dbReference>
<comment type="caution">
    <text evidence="6">The sequence shown here is derived from an EMBL/GenBank/DDBJ whole genome shotgun (WGS) entry which is preliminary data.</text>
</comment>
<dbReference type="GO" id="GO:0003735">
    <property type="term" value="F:structural constituent of ribosome"/>
    <property type="evidence" value="ECO:0007669"/>
    <property type="project" value="InterPro"/>
</dbReference>
<dbReference type="EMBL" id="PFCO01000006">
    <property type="protein sequence ID" value="PIR69473.1"/>
    <property type="molecule type" value="Genomic_DNA"/>
</dbReference>
<evidence type="ECO:0000313" key="6">
    <source>
        <dbReference type="EMBL" id="PIR69473.1"/>
    </source>
</evidence>
<dbReference type="NCBIfam" id="TIGR00002">
    <property type="entry name" value="S16"/>
    <property type="match status" value="1"/>
</dbReference>
<feature type="compositionally biased region" description="Low complexity" evidence="4">
    <location>
        <begin position="151"/>
        <end position="164"/>
    </location>
</feature>
<dbReference type="GO" id="GO:0015935">
    <property type="term" value="C:small ribosomal subunit"/>
    <property type="evidence" value="ECO:0007669"/>
    <property type="project" value="TreeGrafter"/>
</dbReference>
<dbReference type="Proteomes" id="UP000231503">
    <property type="component" value="Unassembled WGS sequence"/>
</dbReference>
<evidence type="ECO:0000256" key="3">
    <source>
        <dbReference type="HAMAP-Rule" id="MF_00385"/>
    </source>
</evidence>
<dbReference type="SUPFAM" id="SSF54565">
    <property type="entry name" value="Ribosomal protein S16"/>
    <property type="match status" value="1"/>
</dbReference>
<dbReference type="GO" id="GO:0005737">
    <property type="term" value="C:cytoplasm"/>
    <property type="evidence" value="ECO:0007669"/>
    <property type="project" value="UniProtKB-ARBA"/>
</dbReference>
<dbReference type="InterPro" id="IPR000307">
    <property type="entry name" value="Ribosomal_bS16"/>
</dbReference>
<dbReference type="GO" id="GO:0006412">
    <property type="term" value="P:translation"/>
    <property type="evidence" value="ECO:0007669"/>
    <property type="project" value="UniProtKB-UniRule"/>
</dbReference>
<evidence type="ECO:0000313" key="7">
    <source>
        <dbReference type="Proteomes" id="UP000231503"/>
    </source>
</evidence>
<dbReference type="InterPro" id="IPR023803">
    <property type="entry name" value="Ribosomal_bS16_dom_sf"/>
</dbReference>
<feature type="region of interest" description="Disordered" evidence="4">
    <location>
        <begin position="116"/>
        <end position="174"/>
    </location>
</feature>
<keyword evidence="2 3" id="KW-0687">Ribonucleoprotein</keyword>
<dbReference type="AlphaFoldDB" id="A0A2H0TD50"/>
<protein>
    <recommendedName>
        <fullName evidence="3">Small ribosomal subunit protein bS16</fullName>
    </recommendedName>
</protein>
<feature type="compositionally biased region" description="Basic and acidic residues" evidence="4">
    <location>
        <begin position="116"/>
        <end position="150"/>
    </location>
</feature>
<accession>A0A2H0TD50</accession>
<name>A0A2H0TD50_9BACT</name>
<evidence type="ECO:0000256" key="5">
    <source>
        <dbReference type="SAM" id="Phobius"/>
    </source>
</evidence>
<organism evidence="6 7">
    <name type="scientific">Candidatus Niyogibacteria bacterium CG10_big_fil_rev_8_21_14_0_10_46_36</name>
    <dbReference type="NCBI Taxonomy" id="1974726"/>
    <lineage>
        <taxon>Bacteria</taxon>
        <taxon>Candidatus Niyogiibacteriota</taxon>
    </lineage>
</organism>
<dbReference type="Pfam" id="PF00886">
    <property type="entry name" value="Ribosomal_S16"/>
    <property type="match status" value="1"/>
</dbReference>